<evidence type="ECO:0000256" key="2">
    <source>
        <dbReference type="ARBA" id="ARBA00010791"/>
    </source>
</evidence>
<feature type="compositionally biased region" description="Polar residues" evidence="12">
    <location>
        <begin position="535"/>
        <end position="546"/>
    </location>
</feature>
<dbReference type="SMART" id="SM00220">
    <property type="entry name" value="S_TKc"/>
    <property type="match status" value="1"/>
</dbReference>
<protein>
    <recommendedName>
        <fullName evidence="3">non-specific serine/threonine protein kinase</fullName>
        <ecNumber evidence="3">2.7.11.1</ecNumber>
    </recommendedName>
</protein>
<reference evidence="14 15" key="1">
    <citation type="journal article" date="2016" name="Mol. Biol. Evol.">
        <title>Comparative Genomics of Early-Diverging Mushroom-Forming Fungi Provides Insights into the Origins of Lignocellulose Decay Capabilities.</title>
        <authorList>
            <person name="Nagy L.G."/>
            <person name="Riley R."/>
            <person name="Tritt A."/>
            <person name="Adam C."/>
            <person name="Daum C."/>
            <person name="Floudas D."/>
            <person name="Sun H."/>
            <person name="Yadav J.S."/>
            <person name="Pangilinan J."/>
            <person name="Larsson K.H."/>
            <person name="Matsuura K."/>
            <person name="Barry K."/>
            <person name="Labutti K."/>
            <person name="Kuo R."/>
            <person name="Ohm R.A."/>
            <person name="Bhattacharya S.S."/>
            <person name="Shirouzu T."/>
            <person name="Yoshinaga Y."/>
            <person name="Martin F.M."/>
            <person name="Grigoriev I.V."/>
            <person name="Hibbett D.S."/>
        </authorList>
    </citation>
    <scope>NUCLEOTIDE SEQUENCE [LARGE SCALE GENOMIC DNA]</scope>
    <source>
        <strain evidence="14 15">CBS 109695</strain>
    </source>
</reference>
<dbReference type="Pfam" id="PF00069">
    <property type="entry name" value="Pkinase"/>
    <property type="match status" value="1"/>
</dbReference>
<name>A0A166FAF6_9AGAM</name>
<keyword evidence="8" id="KW-0418">Kinase</keyword>
<dbReference type="InterPro" id="IPR011009">
    <property type="entry name" value="Kinase-like_dom_sf"/>
</dbReference>
<gene>
    <name evidence="14" type="ORF">FIBSPDRAFT_934509</name>
</gene>
<evidence type="ECO:0000256" key="4">
    <source>
        <dbReference type="ARBA" id="ARBA00022527"/>
    </source>
</evidence>
<evidence type="ECO:0000256" key="11">
    <source>
        <dbReference type="ARBA" id="ARBA00048679"/>
    </source>
</evidence>
<keyword evidence="6" id="KW-0808">Transferase</keyword>
<dbReference type="InterPro" id="IPR008271">
    <property type="entry name" value="Ser/Thr_kinase_AS"/>
</dbReference>
<keyword evidence="4" id="KW-0723">Serine/threonine-protein kinase</keyword>
<evidence type="ECO:0000256" key="7">
    <source>
        <dbReference type="ARBA" id="ARBA00022741"/>
    </source>
</evidence>
<dbReference type="GO" id="GO:0005524">
    <property type="term" value="F:ATP binding"/>
    <property type="evidence" value="ECO:0007669"/>
    <property type="project" value="UniProtKB-KW"/>
</dbReference>
<evidence type="ECO:0000256" key="3">
    <source>
        <dbReference type="ARBA" id="ARBA00012513"/>
    </source>
</evidence>
<dbReference type="GO" id="GO:0035556">
    <property type="term" value="P:intracellular signal transduction"/>
    <property type="evidence" value="ECO:0007669"/>
    <property type="project" value="TreeGrafter"/>
</dbReference>
<dbReference type="PANTHER" id="PTHR24346:SF110">
    <property type="entry name" value="NON-SPECIFIC SERINE_THREONINE PROTEIN KINASE"/>
    <property type="match status" value="1"/>
</dbReference>
<evidence type="ECO:0000256" key="1">
    <source>
        <dbReference type="ARBA" id="ARBA00004266"/>
    </source>
</evidence>
<dbReference type="Proteomes" id="UP000076532">
    <property type="component" value="Unassembled WGS sequence"/>
</dbReference>
<dbReference type="GO" id="GO:0004674">
    <property type="term" value="F:protein serine/threonine kinase activity"/>
    <property type="evidence" value="ECO:0007669"/>
    <property type="project" value="UniProtKB-KW"/>
</dbReference>
<dbReference type="AlphaFoldDB" id="A0A166FAF6"/>
<comment type="catalytic activity">
    <reaction evidence="11">
        <text>L-seryl-[protein] + ATP = O-phospho-L-seryl-[protein] + ADP + H(+)</text>
        <dbReference type="Rhea" id="RHEA:17989"/>
        <dbReference type="Rhea" id="RHEA-COMP:9863"/>
        <dbReference type="Rhea" id="RHEA-COMP:11604"/>
        <dbReference type="ChEBI" id="CHEBI:15378"/>
        <dbReference type="ChEBI" id="CHEBI:29999"/>
        <dbReference type="ChEBI" id="CHEBI:30616"/>
        <dbReference type="ChEBI" id="CHEBI:83421"/>
        <dbReference type="ChEBI" id="CHEBI:456216"/>
        <dbReference type="EC" id="2.7.11.1"/>
    </reaction>
</comment>
<dbReference type="SUPFAM" id="SSF56112">
    <property type="entry name" value="Protein kinase-like (PK-like)"/>
    <property type="match status" value="1"/>
</dbReference>
<comment type="subcellular location">
    <subcellularLocation>
        <location evidence="1">Bud neck</location>
    </subcellularLocation>
</comment>
<evidence type="ECO:0000259" key="13">
    <source>
        <dbReference type="PROSITE" id="PS50011"/>
    </source>
</evidence>
<keyword evidence="9" id="KW-0067">ATP-binding</keyword>
<feature type="domain" description="Protein kinase" evidence="13">
    <location>
        <begin position="26"/>
        <end position="287"/>
    </location>
</feature>
<evidence type="ECO:0000256" key="12">
    <source>
        <dbReference type="SAM" id="MobiDB-lite"/>
    </source>
</evidence>
<dbReference type="CDD" id="cd14081">
    <property type="entry name" value="STKc_BRSK1_2"/>
    <property type="match status" value="1"/>
</dbReference>
<keyword evidence="7" id="KW-0547">Nucleotide-binding</keyword>
<evidence type="ECO:0000313" key="14">
    <source>
        <dbReference type="EMBL" id="KZP16597.1"/>
    </source>
</evidence>
<dbReference type="STRING" id="436010.A0A166FAF6"/>
<evidence type="ECO:0000256" key="10">
    <source>
        <dbReference type="ARBA" id="ARBA00047899"/>
    </source>
</evidence>
<feature type="region of interest" description="Disordered" evidence="12">
    <location>
        <begin position="369"/>
        <end position="408"/>
    </location>
</feature>
<dbReference type="Gene3D" id="1.10.510.10">
    <property type="entry name" value="Transferase(Phosphotransferase) domain 1"/>
    <property type="match status" value="1"/>
</dbReference>
<dbReference type="EMBL" id="KV417591">
    <property type="protein sequence ID" value="KZP16597.1"/>
    <property type="molecule type" value="Genomic_DNA"/>
</dbReference>
<organism evidence="14 15">
    <name type="scientific">Athelia psychrophila</name>
    <dbReference type="NCBI Taxonomy" id="1759441"/>
    <lineage>
        <taxon>Eukaryota</taxon>
        <taxon>Fungi</taxon>
        <taxon>Dikarya</taxon>
        <taxon>Basidiomycota</taxon>
        <taxon>Agaricomycotina</taxon>
        <taxon>Agaricomycetes</taxon>
        <taxon>Agaricomycetidae</taxon>
        <taxon>Atheliales</taxon>
        <taxon>Atheliaceae</taxon>
        <taxon>Athelia</taxon>
    </lineage>
</organism>
<accession>A0A166FAF6</accession>
<dbReference type="EC" id="2.7.11.1" evidence="3"/>
<sequence>MSDAKSPRLRRNANKDTDDPKVIGMWKMGRQIGKGSQGRVKIARHITTKQLAAVKIVNKNLFTKSMANLADDPEHVLLSLEREIVVMKLIQHPNIIQLYDVWETSTELYMVLEYVENGELFDHLCSRGRLSTTEALGFFQQIIAAIDYCHRFNIAHRDLKPENLLLDKDMNIKVADFGMAGWQQADSLMQTACGSPHYAAPELIKGEAYNASASDVWSCGIILYALLAGRLPFDDDDLGNLLEKVKLGYFEIPTAIDSLAQNLIRRMLDSEPSTRITIPEIQQHPFFTSKEPKIVERKVPTLEELSHAIPTQDELDPVILKNLCALWHPTTEEAVTGFLVSNEPNWQKAVYHLLVDYRIRHMEDYDEEAEADLRMRRSKRSPTRTPKTPPERPPARAGHNKQYSLSDSSPVAAAIQEDIFQEEGECSRPHPPEITIRSATASPNMDYITYPSYAAAPTSPISEMLEDLTRVPFLIPQGSDPEMQEYLQELSARVTQLRLTYTEAGGTSDQFFIPNVAPPSTPLAYSSGLANTISSAGDARAQSNKPPTGAGPVKQTQPLSIRRPRRSTKASGDKENCDLQQGLVHKSSLKKPGRANERPSLKVQIVAPSKAERKSSFRKGSNPASPAFSDDSFSLTSTRRRSWFENVFKFKPTSFTLRSIHDAYTSREDCRRMLVNLGCHVKLKDSSNGICGLKCRVEEGTSITGVILSAKAARFRVEVHKASSSQTDAICAAVVQLVHEKGSSSTFQVIYTSLRNTWDLGDGVVYSPSLPTMMEGTSDDQSDKT</sequence>
<dbReference type="FunFam" id="1.10.510.10:FF:000394">
    <property type="entry name" value="Serine/threonine-protein kinase HSL1"/>
    <property type="match status" value="1"/>
</dbReference>
<keyword evidence="5" id="KW-0597">Phosphoprotein</keyword>
<dbReference type="PANTHER" id="PTHR24346">
    <property type="entry name" value="MAP/MICROTUBULE AFFINITY-REGULATING KINASE"/>
    <property type="match status" value="1"/>
</dbReference>
<dbReference type="InterPro" id="IPR000719">
    <property type="entry name" value="Prot_kinase_dom"/>
</dbReference>
<comment type="catalytic activity">
    <reaction evidence="10">
        <text>L-threonyl-[protein] + ATP = O-phospho-L-threonyl-[protein] + ADP + H(+)</text>
        <dbReference type="Rhea" id="RHEA:46608"/>
        <dbReference type="Rhea" id="RHEA-COMP:11060"/>
        <dbReference type="Rhea" id="RHEA-COMP:11605"/>
        <dbReference type="ChEBI" id="CHEBI:15378"/>
        <dbReference type="ChEBI" id="CHEBI:30013"/>
        <dbReference type="ChEBI" id="CHEBI:30616"/>
        <dbReference type="ChEBI" id="CHEBI:61977"/>
        <dbReference type="ChEBI" id="CHEBI:456216"/>
        <dbReference type="EC" id="2.7.11.1"/>
    </reaction>
</comment>
<evidence type="ECO:0000256" key="8">
    <source>
        <dbReference type="ARBA" id="ARBA00022777"/>
    </source>
</evidence>
<evidence type="ECO:0000256" key="5">
    <source>
        <dbReference type="ARBA" id="ARBA00022553"/>
    </source>
</evidence>
<dbReference type="GO" id="GO:0005935">
    <property type="term" value="C:cellular bud neck"/>
    <property type="evidence" value="ECO:0007669"/>
    <property type="project" value="UniProtKB-SubCell"/>
</dbReference>
<feature type="region of interest" description="Disordered" evidence="12">
    <location>
        <begin position="535"/>
        <end position="633"/>
    </location>
</feature>
<evidence type="ECO:0000313" key="15">
    <source>
        <dbReference type="Proteomes" id="UP000076532"/>
    </source>
</evidence>
<keyword evidence="15" id="KW-1185">Reference proteome</keyword>
<evidence type="ECO:0000256" key="9">
    <source>
        <dbReference type="ARBA" id="ARBA00022840"/>
    </source>
</evidence>
<dbReference type="OrthoDB" id="193931at2759"/>
<dbReference type="GO" id="GO:0005940">
    <property type="term" value="C:septin ring"/>
    <property type="evidence" value="ECO:0007669"/>
    <property type="project" value="UniProtKB-ARBA"/>
</dbReference>
<feature type="region of interest" description="Disordered" evidence="12">
    <location>
        <begin position="1"/>
        <end position="20"/>
    </location>
</feature>
<dbReference type="PROSITE" id="PS00108">
    <property type="entry name" value="PROTEIN_KINASE_ST"/>
    <property type="match status" value="1"/>
</dbReference>
<dbReference type="PROSITE" id="PS50011">
    <property type="entry name" value="PROTEIN_KINASE_DOM"/>
    <property type="match status" value="1"/>
</dbReference>
<proteinExistence type="inferred from homology"/>
<comment type="similarity">
    <text evidence="2">Belongs to the protein kinase superfamily. CAMK Ser/Thr protein kinase family. NIM1 subfamily.</text>
</comment>
<evidence type="ECO:0000256" key="6">
    <source>
        <dbReference type="ARBA" id="ARBA00022679"/>
    </source>
</evidence>